<dbReference type="SMART" id="SM00388">
    <property type="entry name" value="HisKA"/>
    <property type="match status" value="1"/>
</dbReference>
<feature type="domain" description="Response regulatory" evidence="15">
    <location>
        <begin position="1125"/>
        <end position="1240"/>
    </location>
</feature>
<dbReference type="Gene3D" id="1.10.10.60">
    <property type="entry name" value="Homeodomain-like"/>
    <property type="match status" value="1"/>
</dbReference>
<dbReference type="InterPro" id="IPR005467">
    <property type="entry name" value="His_kinase_dom"/>
</dbReference>
<accession>A0A937FX50</accession>
<dbReference type="Gene3D" id="3.30.565.10">
    <property type="entry name" value="Histidine kinase-like ATPase, C-terminal domain"/>
    <property type="match status" value="1"/>
</dbReference>
<dbReference type="Pfam" id="PF12833">
    <property type="entry name" value="HTH_18"/>
    <property type="match status" value="1"/>
</dbReference>
<dbReference type="InterPro" id="IPR011006">
    <property type="entry name" value="CheY-like_superfamily"/>
</dbReference>
<keyword evidence="9" id="KW-0805">Transcription regulation</keyword>
<comment type="caution">
    <text evidence="16">The sequence shown here is derived from an EMBL/GenBank/DDBJ whole genome shotgun (WGS) entry which is preliminary data.</text>
</comment>
<dbReference type="GO" id="GO:0005524">
    <property type="term" value="F:ATP binding"/>
    <property type="evidence" value="ECO:0007669"/>
    <property type="project" value="UniProtKB-KW"/>
</dbReference>
<keyword evidence="8" id="KW-0902">Two-component regulatory system</keyword>
<dbReference type="InterPro" id="IPR003594">
    <property type="entry name" value="HATPase_dom"/>
</dbReference>
<dbReference type="GO" id="GO:0043565">
    <property type="term" value="F:sequence-specific DNA binding"/>
    <property type="evidence" value="ECO:0007669"/>
    <property type="project" value="InterPro"/>
</dbReference>
<dbReference type="Pfam" id="PF07495">
    <property type="entry name" value="Y_Y_Y"/>
    <property type="match status" value="1"/>
</dbReference>
<dbReference type="SUPFAM" id="SSF55874">
    <property type="entry name" value="ATPase domain of HSP90 chaperone/DNA topoisomerase II/histidine kinase"/>
    <property type="match status" value="1"/>
</dbReference>
<sequence length="1376" mass="156409">MFKSILTIILLLFFFFSSGQENDSRFYPVSKGLSQHSITALLQDSKGFLWIGTRHGLNRYDGLDYLTYEHINGDTTLISNSTVQCLAEDKLGNIWIGTYGGGLNYYNYEEDRFYVYRNVKDNPYSLSDDFITAVFEDFNGNLWVGTEKGGLNLLNQEKRTFTRFMSNEADPFSISSNNITSINQDLNGNIWVGTYGGGINLFDQNKKSFIAFKGGESESLVSNVVRYIYKTSKGALLVGTHQGLKRLVYNDGRYIFKDILTNHPLGKALAKVRVLTICEDQQARIWVGTENEGLFMVDQANGKAQHFFHTPENNYGVNSNSIWSLSTGRHGTVWIGTYNQGLYKMDPYEQKFDGLYQSGISAYTLSHNVISSFAEDNLGNLWVGTDGGGLNYFDRKTGKFYRYQQISGDSTSLSNDAVVSIIIDKKNNLWVGTWESGISILPKGEGAFKHLIHKPNNDNSISGNDIYKLFEDSKGRIWIAAFRDGLDIYDPEEQQFYHINEDTTPGLSGNKVRSILEDYEGNMWIGTEGAGLNRIEVDHEMNIMGKRFYCHGNANNSGLHNNTITYLFEDSDNVLWVGTEGGGIYHYNRTSDVFLPIEGNQRLQNNVIYGILEDDHKNIWISTNNGLASYSKENGNIKVYNESDGLQSSEFYKSACLKTSEGHLIFGGIKGFNMFNPNHVKKNPNAPPVYITKFLLSDEVVKTAPNSLLTQNIVNTKKIQLDYDQNDFSFEFAALNFSQSAKNEYAYKLENYDEDWQKAGTRKEAYYTNVPPGTYTFRVRGSNNDGIWSDQEAAIIIDISKPWYSTYWAYAAYALVILAILLWARHTIIYKERLQAQLQLEHLELTKMQELDQLKSRFFANISHEFRTPLTLILSPLKSLYLDETKNEYKKQMRMMIRNAERLLRLINQILDLSKLESGSVKLKASEQDLVKFLKPIAFSFASYADKQFITYKTNLPKEPIYTYFEQDKLEKVFTNLLSNAIKYTPEFGEVCLTVQEKGNNVEIIIADSGIGIPQDQVSYIFNRFYRAQHHVNLKGTGIGLALTRELVELHKGKIEVSSVEGRGTTFKVQLPLGNKHLEPSEISEDRIIHQANTDNYEHDELLIDKNQEPGVSAENLKVENDLPLILIAEDNADMLSFISSYLESEYRILECNNGKEALALALEQIPDIVISDIMMPEMDGYKLCEKLKSDEKTSHIPVILLTAKASNESVEQGFELGANYYVTKPFNPKLLALRIKNILKSRKMFKDQVLNNKTINLEPKHVVISTADESFIKKAVGFVEDNMDNSELQVEDLCLHLGMSKIQLYRKLKGLIGQSANEFIRTIRLKRAAQLLKQQNLTIAEVTYQVGFNDLSYFRQCFKKQYGVNPSEFAQQGNV</sequence>
<dbReference type="Proteomes" id="UP000614216">
    <property type="component" value="Unassembled WGS sequence"/>
</dbReference>
<protein>
    <recommendedName>
        <fullName evidence="2">histidine kinase</fullName>
        <ecNumber evidence="2">2.7.13.3</ecNumber>
    </recommendedName>
</protein>
<keyword evidence="11" id="KW-0804">Transcription</keyword>
<dbReference type="PANTHER" id="PTHR43547">
    <property type="entry name" value="TWO-COMPONENT HISTIDINE KINASE"/>
    <property type="match status" value="1"/>
</dbReference>
<dbReference type="EC" id="2.7.13.3" evidence="2"/>
<keyword evidence="7" id="KW-0067">ATP-binding</keyword>
<evidence type="ECO:0000256" key="5">
    <source>
        <dbReference type="ARBA" id="ARBA00022741"/>
    </source>
</evidence>
<evidence type="ECO:0000256" key="6">
    <source>
        <dbReference type="ARBA" id="ARBA00022777"/>
    </source>
</evidence>
<keyword evidence="10" id="KW-0238">DNA-binding</keyword>
<keyword evidence="5" id="KW-0547">Nucleotide-binding</keyword>
<dbReference type="PRINTS" id="PR00344">
    <property type="entry name" value="BCTRLSENSOR"/>
</dbReference>
<dbReference type="SMART" id="SM00387">
    <property type="entry name" value="HATPase_c"/>
    <property type="match status" value="1"/>
</dbReference>
<dbReference type="InterPro" id="IPR003661">
    <property type="entry name" value="HisK_dim/P_dom"/>
</dbReference>
<evidence type="ECO:0000259" key="15">
    <source>
        <dbReference type="PROSITE" id="PS50110"/>
    </source>
</evidence>
<dbReference type="Pfam" id="PF02518">
    <property type="entry name" value="HATPase_c"/>
    <property type="match status" value="1"/>
</dbReference>
<dbReference type="PROSITE" id="PS50109">
    <property type="entry name" value="HIS_KIN"/>
    <property type="match status" value="1"/>
</dbReference>
<keyword evidence="17" id="KW-1185">Reference proteome</keyword>
<reference evidence="16" key="1">
    <citation type="submission" date="2021-01" db="EMBL/GenBank/DDBJ databases">
        <title>Fulvivirga kasyanovii gen. nov., sp nov., a novel member of the phylum Bacteroidetes isolated from seawater in a mussel farm.</title>
        <authorList>
            <person name="Zhao L.-H."/>
            <person name="Wang Z.-J."/>
        </authorList>
    </citation>
    <scope>NUCLEOTIDE SEQUENCE</scope>
    <source>
        <strain evidence="16">29W222</strain>
    </source>
</reference>
<evidence type="ECO:0000256" key="11">
    <source>
        <dbReference type="ARBA" id="ARBA00023163"/>
    </source>
</evidence>
<dbReference type="InterPro" id="IPR036097">
    <property type="entry name" value="HisK_dim/P_sf"/>
</dbReference>
<dbReference type="InterPro" id="IPR036890">
    <property type="entry name" value="HATPase_C_sf"/>
</dbReference>
<evidence type="ECO:0000313" key="17">
    <source>
        <dbReference type="Proteomes" id="UP000614216"/>
    </source>
</evidence>
<dbReference type="InterPro" id="IPR004358">
    <property type="entry name" value="Sig_transdc_His_kin-like_C"/>
</dbReference>
<evidence type="ECO:0000259" key="14">
    <source>
        <dbReference type="PROSITE" id="PS50109"/>
    </source>
</evidence>
<dbReference type="Pfam" id="PF00072">
    <property type="entry name" value="Response_reg"/>
    <property type="match status" value="1"/>
</dbReference>
<dbReference type="CDD" id="cd00075">
    <property type="entry name" value="HATPase"/>
    <property type="match status" value="1"/>
</dbReference>
<dbReference type="RefSeq" id="WP_202855872.1">
    <property type="nucleotide sequence ID" value="NZ_JAEUGD010000023.1"/>
</dbReference>
<dbReference type="PROSITE" id="PS00041">
    <property type="entry name" value="HTH_ARAC_FAMILY_1"/>
    <property type="match status" value="1"/>
</dbReference>
<evidence type="ECO:0000256" key="1">
    <source>
        <dbReference type="ARBA" id="ARBA00000085"/>
    </source>
</evidence>
<evidence type="ECO:0000256" key="3">
    <source>
        <dbReference type="ARBA" id="ARBA00022553"/>
    </source>
</evidence>
<dbReference type="FunFam" id="2.60.40.10:FF:000791">
    <property type="entry name" value="Two-component system sensor histidine kinase/response regulator"/>
    <property type="match status" value="1"/>
</dbReference>
<keyword evidence="6" id="KW-0418">Kinase</keyword>
<dbReference type="InterPro" id="IPR018060">
    <property type="entry name" value="HTH_AraC"/>
</dbReference>
<feature type="domain" description="Histidine kinase" evidence="14">
    <location>
        <begin position="861"/>
        <end position="1075"/>
    </location>
</feature>
<dbReference type="InterPro" id="IPR018062">
    <property type="entry name" value="HTH_AraC-typ_CS"/>
</dbReference>
<evidence type="ECO:0000256" key="8">
    <source>
        <dbReference type="ARBA" id="ARBA00023012"/>
    </source>
</evidence>
<dbReference type="CDD" id="cd00082">
    <property type="entry name" value="HisKA"/>
    <property type="match status" value="1"/>
</dbReference>
<dbReference type="PANTHER" id="PTHR43547:SF2">
    <property type="entry name" value="HYBRID SIGNAL TRANSDUCTION HISTIDINE KINASE C"/>
    <property type="match status" value="1"/>
</dbReference>
<dbReference type="InterPro" id="IPR015943">
    <property type="entry name" value="WD40/YVTN_repeat-like_dom_sf"/>
</dbReference>
<evidence type="ECO:0000313" key="16">
    <source>
        <dbReference type="EMBL" id="MBL6446337.1"/>
    </source>
</evidence>
<dbReference type="InterPro" id="IPR013783">
    <property type="entry name" value="Ig-like_fold"/>
</dbReference>
<keyword evidence="3 12" id="KW-0597">Phosphoprotein</keyword>
<organism evidence="16 17">
    <name type="scientific">Fulvivirga marina</name>
    <dbReference type="NCBI Taxonomy" id="2494733"/>
    <lineage>
        <taxon>Bacteria</taxon>
        <taxon>Pseudomonadati</taxon>
        <taxon>Bacteroidota</taxon>
        <taxon>Cytophagia</taxon>
        <taxon>Cytophagales</taxon>
        <taxon>Fulvivirgaceae</taxon>
        <taxon>Fulvivirga</taxon>
    </lineage>
</organism>
<dbReference type="SUPFAM" id="SSF46689">
    <property type="entry name" value="Homeodomain-like"/>
    <property type="match status" value="1"/>
</dbReference>
<dbReference type="InterPro" id="IPR011110">
    <property type="entry name" value="Reg_prop"/>
</dbReference>
<dbReference type="FunFam" id="3.30.565.10:FF:000037">
    <property type="entry name" value="Hybrid sensor histidine kinase/response regulator"/>
    <property type="match status" value="1"/>
</dbReference>
<dbReference type="Pfam" id="PF00512">
    <property type="entry name" value="HisKA"/>
    <property type="match status" value="1"/>
</dbReference>
<evidence type="ECO:0000256" key="4">
    <source>
        <dbReference type="ARBA" id="ARBA00022679"/>
    </source>
</evidence>
<evidence type="ECO:0000256" key="2">
    <source>
        <dbReference type="ARBA" id="ARBA00012438"/>
    </source>
</evidence>
<dbReference type="SMART" id="SM00342">
    <property type="entry name" value="HTH_ARAC"/>
    <property type="match status" value="1"/>
</dbReference>
<dbReference type="SUPFAM" id="SSF47384">
    <property type="entry name" value="Homodimeric domain of signal transducing histidine kinase"/>
    <property type="match status" value="1"/>
</dbReference>
<feature type="domain" description="HTH araC/xylS-type" evidence="13">
    <location>
        <begin position="1274"/>
        <end position="1373"/>
    </location>
</feature>
<dbReference type="EMBL" id="JAEUGD010000023">
    <property type="protein sequence ID" value="MBL6446337.1"/>
    <property type="molecule type" value="Genomic_DNA"/>
</dbReference>
<dbReference type="InterPro" id="IPR011123">
    <property type="entry name" value="Y_Y_Y"/>
</dbReference>
<dbReference type="PROSITE" id="PS50110">
    <property type="entry name" value="RESPONSE_REGULATORY"/>
    <property type="match status" value="1"/>
</dbReference>
<dbReference type="Pfam" id="PF07494">
    <property type="entry name" value="Reg_prop"/>
    <property type="match status" value="10"/>
</dbReference>
<dbReference type="Gene3D" id="1.10.287.130">
    <property type="match status" value="1"/>
</dbReference>
<dbReference type="GO" id="GO:0000155">
    <property type="term" value="F:phosphorelay sensor kinase activity"/>
    <property type="evidence" value="ECO:0007669"/>
    <property type="project" value="InterPro"/>
</dbReference>
<dbReference type="GO" id="GO:0003700">
    <property type="term" value="F:DNA-binding transcription factor activity"/>
    <property type="evidence" value="ECO:0007669"/>
    <property type="project" value="InterPro"/>
</dbReference>
<keyword evidence="4" id="KW-0808">Transferase</keyword>
<feature type="modified residue" description="4-aspartylphosphate" evidence="12">
    <location>
        <position position="1173"/>
    </location>
</feature>
<gene>
    <name evidence="16" type="ORF">JMN32_08460</name>
</gene>
<evidence type="ECO:0000256" key="9">
    <source>
        <dbReference type="ARBA" id="ARBA00023015"/>
    </source>
</evidence>
<evidence type="ECO:0000256" key="12">
    <source>
        <dbReference type="PROSITE-ProRule" id="PRU00169"/>
    </source>
</evidence>
<evidence type="ECO:0000256" key="7">
    <source>
        <dbReference type="ARBA" id="ARBA00022840"/>
    </source>
</evidence>
<dbReference type="SMART" id="SM00448">
    <property type="entry name" value="REC"/>
    <property type="match status" value="1"/>
</dbReference>
<comment type="catalytic activity">
    <reaction evidence="1">
        <text>ATP + protein L-histidine = ADP + protein N-phospho-L-histidine.</text>
        <dbReference type="EC" id="2.7.13.3"/>
    </reaction>
</comment>
<dbReference type="Gene3D" id="2.130.10.10">
    <property type="entry name" value="YVTN repeat-like/Quinoprotein amine dehydrogenase"/>
    <property type="match status" value="3"/>
</dbReference>
<evidence type="ECO:0000256" key="10">
    <source>
        <dbReference type="ARBA" id="ARBA00023125"/>
    </source>
</evidence>
<dbReference type="InterPro" id="IPR001789">
    <property type="entry name" value="Sig_transdc_resp-reg_receiver"/>
</dbReference>
<dbReference type="SUPFAM" id="SSF63829">
    <property type="entry name" value="Calcium-dependent phosphotriesterase"/>
    <property type="match status" value="3"/>
</dbReference>
<name>A0A937FX50_9BACT</name>
<evidence type="ECO:0000259" key="13">
    <source>
        <dbReference type="PROSITE" id="PS01124"/>
    </source>
</evidence>
<dbReference type="Gene3D" id="3.40.50.2300">
    <property type="match status" value="1"/>
</dbReference>
<proteinExistence type="predicted"/>
<dbReference type="PROSITE" id="PS01124">
    <property type="entry name" value="HTH_ARAC_FAMILY_2"/>
    <property type="match status" value="1"/>
</dbReference>
<dbReference type="FunFam" id="1.10.287.130:FF:000045">
    <property type="entry name" value="Two-component system sensor histidine kinase/response regulator"/>
    <property type="match status" value="1"/>
</dbReference>
<dbReference type="InterPro" id="IPR009057">
    <property type="entry name" value="Homeodomain-like_sf"/>
</dbReference>
<dbReference type="Gene3D" id="2.60.40.10">
    <property type="entry name" value="Immunoglobulins"/>
    <property type="match status" value="1"/>
</dbReference>
<dbReference type="SUPFAM" id="SSF52172">
    <property type="entry name" value="CheY-like"/>
    <property type="match status" value="1"/>
</dbReference>